<evidence type="ECO:0000313" key="3">
    <source>
        <dbReference type="EMBL" id="WDA59469.1"/>
    </source>
</evidence>
<feature type="transmembrane region" description="Helical" evidence="2">
    <location>
        <begin position="465"/>
        <end position="489"/>
    </location>
</feature>
<feature type="region of interest" description="Disordered" evidence="1">
    <location>
        <begin position="267"/>
        <end position="323"/>
    </location>
</feature>
<organism evidence="3 4">
    <name type="scientific">Deinococcus aquaticus</name>
    <dbReference type="NCBI Taxonomy" id="328692"/>
    <lineage>
        <taxon>Bacteria</taxon>
        <taxon>Thermotogati</taxon>
        <taxon>Deinococcota</taxon>
        <taxon>Deinococci</taxon>
        <taxon>Deinococcales</taxon>
        <taxon>Deinococcaceae</taxon>
        <taxon>Deinococcus</taxon>
    </lineage>
</organism>
<proteinExistence type="predicted"/>
<dbReference type="EMBL" id="CP115165">
    <property type="protein sequence ID" value="WDA59469.1"/>
    <property type="molecule type" value="Genomic_DNA"/>
</dbReference>
<keyword evidence="4" id="KW-1185">Reference proteome</keyword>
<gene>
    <name evidence="3" type="ORF">M8445_04460</name>
</gene>
<name>A0ABY7V4E5_9DEIO</name>
<keyword evidence="2" id="KW-1133">Transmembrane helix</keyword>
<feature type="transmembrane region" description="Helical" evidence="2">
    <location>
        <begin position="509"/>
        <end position="531"/>
    </location>
</feature>
<protein>
    <submittedName>
        <fullName evidence="3">Uncharacterized protein</fullName>
    </submittedName>
</protein>
<sequence length="564" mass="56645">MNSAVQGEGNGQPKGGAWRATLALGALGLGGTGLTGLGGAGAQDLAAYTRLAQNLDGAVTARASSAQAALTRLDAAQSALDALAPTIRNRQIVSGLKDAMGGARAALGRTPAELEAQVLLSRGLMRKALYDQTLALLSGAPANGAAQLQLLGREFGLGAEALQALSSDAKAGRLERTAWRLQRAAVQKVSASLTAARATQSTASYVNLARATGWFTVVQDSAGAGGLKVSQFGDALRQLTSGDTAALETSLAALRSGTATFAATLATPPAATPTGTKPAAGGTAPTVTPVPVTPATQTPDAQTPATQTPATQTPATQTPGAQAQATAGAGAAYVALGRALAASGHADNAAARAALAEAGTALAGAPAALRNAAGFDRLQGAVAGAAGRSALRPTDVQALIASLANVENAAAGQPVSRLDGASTGVSRWFSGWLRVLIFALLAGLTVLPLYLLNLAFGGRNTYWRAIMVGLGLLMLPLFLEGLFGLLGAFGDLFGAAPLRNLLNLTLTQGAYALPVWAVLSAAALGLMAFGFRGLCEQFGLLGTAKPSVQNTTQHTSIDWDEEVS</sequence>
<accession>A0ABY7V4E5</accession>
<reference evidence="3 4" key="1">
    <citation type="submission" date="2022-12" db="EMBL/GenBank/DDBJ databases">
        <title>Genome Sequence of Deinococcus aquaticus Type Strain PB314.</title>
        <authorList>
            <person name="Albert C."/>
            <person name="Hill J."/>
            <person name="Boren L."/>
            <person name="Scholz-Ng S."/>
            <person name="Fatema N."/>
            <person name="Grosso R."/>
            <person name="Soboslay E."/>
            <person name="Tuohy J."/>
        </authorList>
    </citation>
    <scope>NUCLEOTIDE SEQUENCE [LARGE SCALE GENOMIC DNA]</scope>
    <source>
        <strain evidence="3 4">PB-314</strain>
    </source>
</reference>
<dbReference type="Proteomes" id="UP001217044">
    <property type="component" value="Chromosome"/>
</dbReference>
<keyword evidence="2" id="KW-0812">Transmembrane</keyword>
<evidence type="ECO:0000256" key="1">
    <source>
        <dbReference type="SAM" id="MobiDB-lite"/>
    </source>
</evidence>
<feature type="transmembrane region" description="Helical" evidence="2">
    <location>
        <begin position="432"/>
        <end position="453"/>
    </location>
</feature>
<keyword evidence="2" id="KW-0472">Membrane</keyword>
<evidence type="ECO:0000256" key="2">
    <source>
        <dbReference type="SAM" id="Phobius"/>
    </source>
</evidence>
<evidence type="ECO:0000313" key="4">
    <source>
        <dbReference type="Proteomes" id="UP001217044"/>
    </source>
</evidence>
<dbReference type="RefSeq" id="WP_273989982.1">
    <property type="nucleotide sequence ID" value="NZ_BAABQT010000011.1"/>
</dbReference>